<name>A0A060C7E4_9BACT</name>
<feature type="non-terminal residue" evidence="1">
    <location>
        <position position="161"/>
    </location>
</feature>
<dbReference type="Gene3D" id="3.40.50.1110">
    <property type="entry name" value="SGNH hydrolase"/>
    <property type="match status" value="1"/>
</dbReference>
<dbReference type="AlphaFoldDB" id="A0A060C7E4"/>
<dbReference type="EMBL" id="KF123558">
    <property type="protein sequence ID" value="AIA90862.1"/>
    <property type="molecule type" value="Genomic_DNA"/>
</dbReference>
<dbReference type="GO" id="GO:0016788">
    <property type="term" value="F:hydrolase activity, acting on ester bonds"/>
    <property type="evidence" value="ECO:0007669"/>
    <property type="project" value="UniProtKB-ARBA"/>
</dbReference>
<accession>A0A060C7E4</accession>
<protein>
    <submittedName>
        <fullName evidence="1">CAZy families CE1 protein</fullName>
    </submittedName>
</protein>
<feature type="non-terminal residue" evidence="1">
    <location>
        <position position="1"/>
    </location>
</feature>
<reference evidence="1" key="1">
    <citation type="journal article" date="2013" name="Environ. Microbiol.">
        <title>Seasonally variable intestinal metagenomes of the red palm weevil (Rhynchophorus ferrugineus).</title>
        <authorList>
            <person name="Jia S."/>
            <person name="Zhang X."/>
            <person name="Zhang G."/>
            <person name="Yin A."/>
            <person name="Zhang S."/>
            <person name="Li F."/>
            <person name="Wang L."/>
            <person name="Zhao D."/>
            <person name="Yun Q."/>
            <person name="Tala"/>
            <person name="Wang J."/>
            <person name="Sun G."/>
            <person name="Baabdullah M."/>
            <person name="Yu X."/>
            <person name="Hu S."/>
            <person name="Al-Mssallem I.S."/>
            <person name="Yu J."/>
        </authorList>
    </citation>
    <scope>NUCLEOTIDE SEQUENCE</scope>
</reference>
<evidence type="ECO:0000313" key="1">
    <source>
        <dbReference type="EMBL" id="AIA90862.1"/>
    </source>
</evidence>
<proteinExistence type="predicted"/>
<dbReference type="InterPro" id="IPR007407">
    <property type="entry name" value="DUF459"/>
</dbReference>
<dbReference type="Pfam" id="PF04311">
    <property type="entry name" value="DUF459"/>
    <property type="match status" value="1"/>
</dbReference>
<sequence>QDQESTPYIAPKETYNIFVLGDSLAGGLMSGMMRVTQGDPALSVNGRFKEDSGLARPEFYNWNDALPRITESNTVDIAIILIGLNDAQSIREGSLRHAFGTPEWATAYGEAIRQVVAHLKEKGSALYWVELPRMRQDAYDESMRQISAIQAAEAKSLGIKF</sequence>
<dbReference type="InterPro" id="IPR036514">
    <property type="entry name" value="SGNH_hydro_sf"/>
</dbReference>
<organism evidence="1">
    <name type="scientific">uncultured Lawsonia sp</name>
    <dbReference type="NCBI Taxonomy" id="1434696"/>
    <lineage>
        <taxon>Bacteria</taxon>
        <taxon>Pseudomonadati</taxon>
        <taxon>Thermodesulfobacteriota</taxon>
        <taxon>Desulfovibrionia</taxon>
        <taxon>Desulfovibrionales</taxon>
        <taxon>Desulfovibrionaceae</taxon>
        <taxon>Lawsonia</taxon>
        <taxon>environmental samples</taxon>
    </lineage>
</organism>
<dbReference type="SUPFAM" id="SSF52266">
    <property type="entry name" value="SGNH hydrolase"/>
    <property type="match status" value="1"/>
</dbReference>